<dbReference type="EMBL" id="QUSF01000024">
    <property type="protein sequence ID" value="RLW01021.1"/>
    <property type="molecule type" value="Genomic_DNA"/>
</dbReference>
<organism evidence="1 2">
    <name type="scientific">Chloebia gouldiae</name>
    <name type="common">Gouldian finch</name>
    <name type="synonym">Erythrura gouldiae</name>
    <dbReference type="NCBI Taxonomy" id="44316"/>
    <lineage>
        <taxon>Eukaryota</taxon>
        <taxon>Metazoa</taxon>
        <taxon>Chordata</taxon>
        <taxon>Craniata</taxon>
        <taxon>Vertebrata</taxon>
        <taxon>Euteleostomi</taxon>
        <taxon>Archelosauria</taxon>
        <taxon>Archosauria</taxon>
        <taxon>Dinosauria</taxon>
        <taxon>Saurischia</taxon>
        <taxon>Theropoda</taxon>
        <taxon>Coelurosauria</taxon>
        <taxon>Aves</taxon>
        <taxon>Neognathae</taxon>
        <taxon>Neoaves</taxon>
        <taxon>Telluraves</taxon>
        <taxon>Australaves</taxon>
        <taxon>Passeriformes</taxon>
        <taxon>Passeroidea</taxon>
        <taxon>Passeridae</taxon>
        <taxon>Chloebia</taxon>
    </lineage>
</organism>
<dbReference type="AlphaFoldDB" id="A0A3L8SF09"/>
<comment type="caution">
    <text evidence="1">The sequence shown here is derived from an EMBL/GenBank/DDBJ whole genome shotgun (WGS) entry which is preliminary data.</text>
</comment>
<keyword evidence="2" id="KW-1185">Reference proteome</keyword>
<dbReference type="Proteomes" id="UP000276834">
    <property type="component" value="Unassembled WGS sequence"/>
</dbReference>
<gene>
    <name evidence="1" type="ORF">DV515_00008405</name>
</gene>
<sequence length="136" mass="15470">MQLCMVDTNCSSWKQGDEHLIGTFSKPTLTEQILYTCLPEWTPTERVSVNALRGNICGPQCHQGLTLPQPREDDVLTQMDFALFGGALSLLGQHIHLLDYSPEQPRECQASPGARKRSEKDPRLSCRFEIPWEDRR</sequence>
<feature type="non-terminal residue" evidence="1">
    <location>
        <position position="136"/>
    </location>
</feature>
<proteinExistence type="predicted"/>
<evidence type="ECO:0000313" key="1">
    <source>
        <dbReference type="EMBL" id="RLW01021.1"/>
    </source>
</evidence>
<protein>
    <submittedName>
        <fullName evidence="1">Uncharacterized protein</fullName>
    </submittedName>
</protein>
<reference evidence="1 2" key="1">
    <citation type="journal article" date="2018" name="Proc. R. Soc. B">
        <title>A non-coding region near Follistatin controls head colour polymorphism in the Gouldian finch.</title>
        <authorList>
            <person name="Toomey M.B."/>
            <person name="Marques C.I."/>
            <person name="Andrade P."/>
            <person name="Araujo P.M."/>
            <person name="Sabatino S."/>
            <person name="Gazda M.A."/>
            <person name="Afonso S."/>
            <person name="Lopes R.J."/>
            <person name="Corbo J.C."/>
            <person name="Carneiro M."/>
        </authorList>
    </citation>
    <scope>NUCLEOTIDE SEQUENCE [LARGE SCALE GENOMIC DNA]</scope>
    <source>
        <strain evidence="1">Red01</strain>
        <tissue evidence="1">Muscle</tissue>
    </source>
</reference>
<accession>A0A3L8SF09</accession>
<evidence type="ECO:0000313" key="2">
    <source>
        <dbReference type="Proteomes" id="UP000276834"/>
    </source>
</evidence>
<name>A0A3L8SF09_CHLGU</name>